<keyword evidence="2" id="KW-0460">Magnesium</keyword>
<reference evidence="3 4" key="1">
    <citation type="submission" date="2013-07" db="EMBL/GenBank/DDBJ databases">
        <title>Completed genome of Sphingomonas sanxanigenens NX02.</title>
        <authorList>
            <person name="Ma T."/>
            <person name="Huang H."/>
            <person name="Wu M."/>
            <person name="Li X."/>
            <person name="Li G."/>
        </authorList>
    </citation>
    <scope>NUCLEOTIDE SEQUENCE [LARGE SCALE GENOMIC DNA]</scope>
    <source>
        <strain evidence="3 4">NX02</strain>
    </source>
</reference>
<dbReference type="AlphaFoldDB" id="W0A971"/>
<dbReference type="InterPro" id="IPR000760">
    <property type="entry name" value="Inositol_monophosphatase-like"/>
</dbReference>
<keyword evidence="4" id="KW-1185">Reference proteome</keyword>
<dbReference type="KEGG" id="ssan:NX02_05765"/>
<dbReference type="OrthoDB" id="9785695at2"/>
<dbReference type="Gene3D" id="3.40.190.80">
    <property type="match status" value="1"/>
</dbReference>
<gene>
    <name evidence="3" type="ORF">NX02_05765</name>
</gene>
<sequence>MHPLNAQVDALMRAVSAEVVMPMFRSLAADQIEEKAEDDYVTAADKLSEKRLTEGLLAIDPSTRVVGEEAVAADPTVVAGIEKGAVWIVDPIDGTGNYAAGRPPFAIMVALAVEGTIEGGWILDPITGRMVHAALGAGAFVDGERVHARGTGAALPVAAITTRFLPAGMRERIIERLPGRITEAAPPLCAGEQYPRLVLGENDVAMFWRAQPWDHAPGALFLTEAGGRLARFDGSPYRLGEDRTGLLAAASPDLWDRAAAILFG</sequence>
<feature type="binding site" evidence="2">
    <location>
        <position position="93"/>
    </location>
    <ligand>
        <name>Mg(2+)</name>
        <dbReference type="ChEBI" id="CHEBI:18420"/>
        <label>2</label>
    </ligand>
</feature>
<evidence type="ECO:0008006" key="5">
    <source>
        <dbReference type="Google" id="ProtNLM"/>
    </source>
</evidence>
<dbReference type="PANTHER" id="PTHR20854:SF4">
    <property type="entry name" value="INOSITOL-1-MONOPHOSPHATASE-RELATED"/>
    <property type="match status" value="1"/>
</dbReference>
<comment type="cofactor">
    <cofactor evidence="2">
        <name>Mg(2+)</name>
        <dbReference type="ChEBI" id="CHEBI:18420"/>
    </cofactor>
</comment>
<dbReference type="PANTHER" id="PTHR20854">
    <property type="entry name" value="INOSITOL MONOPHOSPHATASE"/>
    <property type="match status" value="1"/>
</dbReference>
<comment type="similarity">
    <text evidence="1">Belongs to the inositol monophosphatase superfamily.</text>
</comment>
<dbReference type="GO" id="GO:0007165">
    <property type="term" value="P:signal transduction"/>
    <property type="evidence" value="ECO:0007669"/>
    <property type="project" value="TreeGrafter"/>
</dbReference>
<dbReference type="STRING" id="1123269.NX02_05765"/>
<evidence type="ECO:0000313" key="4">
    <source>
        <dbReference type="Proteomes" id="UP000018851"/>
    </source>
</evidence>
<dbReference type="HOGENOM" id="CLU_044118_6_0_5"/>
<dbReference type="EMBL" id="CP006644">
    <property type="protein sequence ID" value="AHE52888.1"/>
    <property type="molecule type" value="Genomic_DNA"/>
</dbReference>
<dbReference type="Proteomes" id="UP000018851">
    <property type="component" value="Chromosome"/>
</dbReference>
<evidence type="ECO:0000256" key="2">
    <source>
        <dbReference type="PIRSR" id="PIRSR600760-2"/>
    </source>
</evidence>
<organism evidence="3 4">
    <name type="scientific">Sphingomonas sanxanigenens DSM 19645 = NX02</name>
    <dbReference type="NCBI Taxonomy" id="1123269"/>
    <lineage>
        <taxon>Bacteria</taxon>
        <taxon>Pseudomonadati</taxon>
        <taxon>Pseudomonadota</taxon>
        <taxon>Alphaproteobacteria</taxon>
        <taxon>Sphingomonadales</taxon>
        <taxon>Sphingomonadaceae</taxon>
        <taxon>Sphingomonas</taxon>
    </lineage>
</organism>
<feature type="binding site" evidence="2">
    <location>
        <position position="68"/>
    </location>
    <ligand>
        <name>Mg(2+)</name>
        <dbReference type="ChEBI" id="CHEBI:18420"/>
        <label>1</label>
        <note>catalytic</note>
    </ligand>
</feature>
<evidence type="ECO:0000313" key="3">
    <source>
        <dbReference type="EMBL" id="AHE52888.1"/>
    </source>
</evidence>
<dbReference type="eggNOG" id="COG0483">
    <property type="taxonomic scope" value="Bacteria"/>
</dbReference>
<feature type="binding site" evidence="2">
    <location>
        <position position="90"/>
    </location>
    <ligand>
        <name>Mg(2+)</name>
        <dbReference type="ChEBI" id="CHEBI:18420"/>
        <label>2</label>
    </ligand>
</feature>
<dbReference type="GO" id="GO:0046872">
    <property type="term" value="F:metal ion binding"/>
    <property type="evidence" value="ECO:0007669"/>
    <property type="project" value="UniProtKB-KW"/>
</dbReference>
<accession>W0A971</accession>
<dbReference type="PRINTS" id="PR00377">
    <property type="entry name" value="IMPHPHTASES"/>
</dbReference>
<dbReference type="RefSeq" id="WP_025291178.1">
    <property type="nucleotide sequence ID" value="NZ_CP006644.1"/>
</dbReference>
<proteinExistence type="inferred from homology"/>
<dbReference type="GO" id="GO:0006020">
    <property type="term" value="P:inositol metabolic process"/>
    <property type="evidence" value="ECO:0007669"/>
    <property type="project" value="TreeGrafter"/>
</dbReference>
<feature type="binding site" evidence="2">
    <location>
        <position position="214"/>
    </location>
    <ligand>
        <name>Mg(2+)</name>
        <dbReference type="ChEBI" id="CHEBI:18420"/>
        <label>1</label>
        <note>catalytic</note>
    </ligand>
</feature>
<dbReference type="GO" id="GO:0008934">
    <property type="term" value="F:inositol monophosphate 1-phosphatase activity"/>
    <property type="evidence" value="ECO:0007669"/>
    <property type="project" value="TreeGrafter"/>
</dbReference>
<dbReference type="PATRIC" id="fig|1123269.5.peg.1113"/>
<dbReference type="Pfam" id="PF00459">
    <property type="entry name" value="Inositol_P"/>
    <property type="match status" value="1"/>
</dbReference>
<dbReference type="SUPFAM" id="SSF56655">
    <property type="entry name" value="Carbohydrate phosphatase"/>
    <property type="match status" value="1"/>
</dbReference>
<keyword evidence="2" id="KW-0479">Metal-binding</keyword>
<evidence type="ECO:0000256" key="1">
    <source>
        <dbReference type="ARBA" id="ARBA00009759"/>
    </source>
</evidence>
<dbReference type="Gene3D" id="3.30.540.10">
    <property type="entry name" value="Fructose-1,6-Bisphosphatase, subunit A, domain 1"/>
    <property type="match status" value="1"/>
</dbReference>
<protein>
    <recommendedName>
        <fullName evidence="5">Inositol monophosphatase</fullName>
    </recommendedName>
</protein>
<name>W0A971_9SPHN</name>
<feature type="binding site" evidence="2">
    <location>
        <position position="92"/>
    </location>
    <ligand>
        <name>Mg(2+)</name>
        <dbReference type="ChEBI" id="CHEBI:18420"/>
        <label>1</label>
        <note>catalytic</note>
    </ligand>
</feature>